<evidence type="ECO:0000313" key="2">
    <source>
        <dbReference type="Proteomes" id="UP000768646"/>
    </source>
</evidence>
<evidence type="ECO:0000313" key="1">
    <source>
        <dbReference type="EMBL" id="KAG4304264.1"/>
    </source>
</evidence>
<accession>A0ACB7CGS3</accession>
<sequence>MSDNNQRENVFPTRQSLGLMKMKLKGATTGHLLLKRKSEALTKQFRTIVKLINDKKAEMNNIMQQAAFSLSEMSYVTGDEVKYQILENSQTSSCCLKTKYENISGVFLPVYECFINNENNNQFIGLGKGGQQVQKCREVHIKAMNSLAKLASLQTAFIILDDVIKTTNRRVNAIEHVIIPRTENTIKYINSELEELEREDFIRLKKVQVKKKQDIENENKQEQAIPINDTPDTPETKITTTTNILESTHDDDIIF</sequence>
<protein>
    <submittedName>
        <fullName evidence="1">Uncharacterized protein</fullName>
    </submittedName>
</protein>
<comment type="caution">
    <text evidence="1">The sequence shown here is derived from an EMBL/GenBank/DDBJ whole genome shotgun (WGS) entry which is preliminary data.</text>
</comment>
<organism evidence="1 2">
    <name type="scientific">Pneumocystis oryctolagi</name>
    <dbReference type="NCBI Taxonomy" id="42067"/>
    <lineage>
        <taxon>Eukaryota</taxon>
        <taxon>Fungi</taxon>
        <taxon>Dikarya</taxon>
        <taxon>Ascomycota</taxon>
        <taxon>Taphrinomycotina</taxon>
        <taxon>Pneumocystomycetes</taxon>
        <taxon>Pneumocystaceae</taxon>
        <taxon>Pneumocystis</taxon>
    </lineage>
</organism>
<dbReference type="Proteomes" id="UP000768646">
    <property type="component" value="Unassembled WGS sequence"/>
</dbReference>
<dbReference type="EMBL" id="JABTEG010000009">
    <property type="protein sequence ID" value="KAG4304264.1"/>
    <property type="molecule type" value="Genomic_DNA"/>
</dbReference>
<name>A0ACB7CGS3_9ASCO</name>
<keyword evidence="2" id="KW-1185">Reference proteome</keyword>
<gene>
    <name evidence="1" type="ORF">PORY_002239</name>
</gene>
<reference evidence="1 2" key="1">
    <citation type="journal article" date="2021" name="Commun. Biol.">
        <title>Genomic insights into the host specific adaptation of the Pneumocystis genus.</title>
        <authorList>
            <person name="Cisse O.H."/>
            <person name="Ma L."/>
            <person name="Dekker J.P."/>
            <person name="Khil P.P."/>
            <person name="Youn J.-H."/>
            <person name="Brenchley J.M."/>
            <person name="Blair R."/>
            <person name="Pahar B."/>
            <person name="Chabe M."/>
            <person name="Van Rompay K.K.A."/>
            <person name="Keesler R."/>
            <person name="Sukura A."/>
            <person name="Hirsch V."/>
            <person name="Kutty G."/>
            <person name="Liu Y."/>
            <person name="Peng L."/>
            <person name="Chen J."/>
            <person name="Song J."/>
            <person name="Weissenbacher-Lang C."/>
            <person name="Xu J."/>
            <person name="Upham N.S."/>
            <person name="Stajich J.E."/>
            <person name="Cuomo C.A."/>
            <person name="Cushion M.T."/>
            <person name="Kovacs J.A."/>
        </authorList>
    </citation>
    <scope>NUCLEOTIDE SEQUENCE [LARGE SCALE GENOMIC DNA]</scope>
    <source>
        <strain evidence="1 2">RABM</strain>
    </source>
</reference>
<proteinExistence type="predicted"/>